<dbReference type="Gene3D" id="1.10.10.2250">
    <property type="match status" value="1"/>
</dbReference>
<dbReference type="Proteomes" id="UP000271937">
    <property type="component" value="Unassembled WGS sequence"/>
</dbReference>
<dbReference type="EMBL" id="RQVR01000010">
    <property type="protein sequence ID" value="RRJ90773.1"/>
    <property type="molecule type" value="Genomic_DNA"/>
</dbReference>
<evidence type="ECO:0000313" key="1">
    <source>
        <dbReference type="EMBL" id="RRJ90773.1"/>
    </source>
</evidence>
<sequence length="224" mass="26878">MADEHHSKVDFAFLSEEFVQHHFADLNIELLRGAHIQKDAVYLYALLQEKEIPLRNYYSSLYGLELVRDFNANETYYYLDFTEQGKGKLSRQQRHRELTPLNIVMGILLLKMYYDKYFEYQKMIQWTDIEQQISDSENSAQLKSVFFEQVREFYSEAEWLLVRKRITGCLREFENLGWITRSPSHSPEELAFTIRESIHRFAKLYEKELVHFDDFVAAYLKQSK</sequence>
<keyword evidence="2" id="KW-1185">Reference proteome</keyword>
<evidence type="ECO:0000313" key="2">
    <source>
        <dbReference type="Proteomes" id="UP000271937"/>
    </source>
</evidence>
<dbReference type="AlphaFoldDB" id="A0A3P3WDZ2"/>
<comment type="caution">
    <text evidence="1">The sequence shown here is derived from an EMBL/GenBank/DDBJ whole genome shotgun (WGS) entry which is preliminary data.</text>
</comment>
<dbReference type="RefSeq" id="WP_125012920.1">
    <property type="nucleotide sequence ID" value="NZ_RQVR01000010.1"/>
</dbReference>
<organism evidence="1 2">
    <name type="scientific">Flavobacterium macacae</name>
    <dbReference type="NCBI Taxonomy" id="2488993"/>
    <lineage>
        <taxon>Bacteria</taxon>
        <taxon>Pseudomonadati</taxon>
        <taxon>Bacteroidota</taxon>
        <taxon>Flavobacteriia</taxon>
        <taxon>Flavobacteriales</taxon>
        <taxon>Flavobacteriaceae</taxon>
        <taxon>Flavobacterium</taxon>
    </lineage>
</organism>
<dbReference type="Pfam" id="PF21980">
    <property type="entry name" value="MksE"/>
    <property type="match status" value="1"/>
</dbReference>
<proteinExistence type="predicted"/>
<dbReference type="InterPro" id="IPR042038">
    <property type="entry name" value="MukE_N"/>
</dbReference>
<reference evidence="1 2" key="1">
    <citation type="submission" date="2018-11" db="EMBL/GenBank/DDBJ databases">
        <title>Flavobacterium sp. nov., YIM 102600 draft genome.</title>
        <authorList>
            <person name="Li G."/>
            <person name="Jiang Y."/>
        </authorList>
    </citation>
    <scope>NUCLEOTIDE SEQUENCE [LARGE SCALE GENOMIC DNA]</scope>
    <source>
        <strain evidence="1 2">YIM 102600</strain>
    </source>
</reference>
<dbReference type="OrthoDB" id="798241at2"/>
<gene>
    <name evidence="1" type="ORF">EG849_09860</name>
</gene>
<accession>A0A3P3WDZ2</accession>
<name>A0A3P3WDZ2_9FLAO</name>
<evidence type="ECO:0008006" key="3">
    <source>
        <dbReference type="Google" id="ProtNLM"/>
    </source>
</evidence>
<protein>
    <recommendedName>
        <fullName evidence="3">DUF4194 domain-containing protein</fullName>
    </recommendedName>
</protein>
<dbReference type="InterPro" id="IPR053841">
    <property type="entry name" value="MksE"/>
</dbReference>